<dbReference type="Proteomes" id="UP000193749">
    <property type="component" value="Unassembled WGS sequence"/>
</dbReference>
<name>A0A1X1EMH9_PANCY</name>
<comment type="subcellular location">
    <subcellularLocation>
        <location evidence="1">Membrane</location>
    </subcellularLocation>
</comment>
<evidence type="ECO:0000256" key="1">
    <source>
        <dbReference type="ARBA" id="ARBA00004370"/>
    </source>
</evidence>
<dbReference type="STRING" id="55209.HA50_26915"/>
<dbReference type="InterPro" id="IPR014911">
    <property type="entry name" value="PilS_N"/>
</dbReference>
<organism evidence="4 5">
    <name type="scientific">Pantoea cypripedii</name>
    <name type="common">Pectobacterium cypripedii</name>
    <name type="synonym">Erwinia cypripedii</name>
    <dbReference type="NCBI Taxonomy" id="55209"/>
    <lineage>
        <taxon>Bacteria</taxon>
        <taxon>Pseudomonadati</taxon>
        <taxon>Pseudomonadota</taxon>
        <taxon>Gammaproteobacteria</taxon>
        <taxon>Enterobacterales</taxon>
        <taxon>Erwiniaceae</taxon>
        <taxon>Pantoea</taxon>
    </lineage>
</organism>
<dbReference type="RefSeq" id="WP_084879907.1">
    <property type="nucleotide sequence ID" value="NZ_JAGGMY010000003.1"/>
</dbReference>
<comment type="caution">
    <text evidence="4">The sequence shown here is derived from an EMBL/GenBank/DDBJ whole genome shotgun (WGS) entry which is preliminary data.</text>
</comment>
<keyword evidence="5" id="KW-1185">Reference proteome</keyword>
<proteinExistence type="predicted"/>
<feature type="domain" description="Type 4 secretion system PilS N-terminal" evidence="3">
    <location>
        <begin position="61"/>
        <end position="182"/>
    </location>
</feature>
<dbReference type="AlphaFoldDB" id="A0A1X1EMH9"/>
<evidence type="ECO:0000259" key="3">
    <source>
        <dbReference type="Pfam" id="PF08805"/>
    </source>
</evidence>
<protein>
    <submittedName>
        <fullName evidence="4">Pilus assembly protein</fullName>
    </submittedName>
</protein>
<dbReference type="EMBL" id="MLJI01000002">
    <property type="protein sequence ID" value="ORM90178.1"/>
    <property type="molecule type" value="Genomic_DNA"/>
</dbReference>
<sequence>MKDTRHDIASSVHIRPDSACRKPARGIDMLSAMGWWGYATILIVCVLGLLTALYVFSRSGSEATNLNQLASATLKVGRTQAGFGTADLNGVLYTANVIPSGYTYDNGTIYNQWNGTVSVVGKKSYFTITSTSVPSSECISITQSLASGGVASYLTVGGSKITVASDIAAINSACGNANSSVTSSTVTIIMYVGSMTAS</sequence>
<keyword evidence="2" id="KW-1133">Transmembrane helix</keyword>
<dbReference type="Pfam" id="PF08805">
    <property type="entry name" value="PilS"/>
    <property type="match status" value="1"/>
</dbReference>
<dbReference type="SUPFAM" id="SSF54523">
    <property type="entry name" value="Pili subunits"/>
    <property type="match status" value="1"/>
</dbReference>
<dbReference type="Gene3D" id="3.30.1690.10">
    <property type="entry name" value="TcpA-like pilin"/>
    <property type="match status" value="1"/>
</dbReference>
<evidence type="ECO:0000313" key="5">
    <source>
        <dbReference type="Proteomes" id="UP000193749"/>
    </source>
</evidence>
<evidence type="ECO:0000313" key="4">
    <source>
        <dbReference type="EMBL" id="ORM90178.1"/>
    </source>
</evidence>
<dbReference type="GO" id="GO:0016020">
    <property type="term" value="C:membrane"/>
    <property type="evidence" value="ECO:0007669"/>
    <property type="project" value="UniProtKB-SubCell"/>
</dbReference>
<reference evidence="4 5" key="1">
    <citation type="journal article" date="2017" name="Antonie Van Leeuwenhoek">
        <title>Phylogenomic resolution of the bacterial genus Pantoea and its relationship with Erwinia and Tatumella.</title>
        <authorList>
            <person name="Palmer M."/>
            <person name="Steenkamp E.T."/>
            <person name="Coetzee M.P."/>
            <person name="Chan W.Y."/>
            <person name="van Zyl E."/>
            <person name="De Maayer P."/>
            <person name="Coutinho T.A."/>
            <person name="Blom J."/>
            <person name="Smits T.H."/>
            <person name="Duffy B."/>
            <person name="Venter S.N."/>
        </authorList>
    </citation>
    <scope>NUCLEOTIDE SEQUENCE [LARGE SCALE GENOMIC DNA]</scope>
    <source>
        <strain evidence="4 5">LMG 2657</strain>
    </source>
</reference>
<evidence type="ECO:0000256" key="2">
    <source>
        <dbReference type="SAM" id="Phobius"/>
    </source>
</evidence>
<keyword evidence="2" id="KW-0812">Transmembrane</keyword>
<gene>
    <name evidence="4" type="ORF">HA50_26915</name>
</gene>
<dbReference type="InterPro" id="IPR045584">
    <property type="entry name" value="Pilin-like"/>
</dbReference>
<accession>A0A1X1EMH9</accession>
<keyword evidence="2" id="KW-0472">Membrane</keyword>
<feature type="transmembrane region" description="Helical" evidence="2">
    <location>
        <begin position="35"/>
        <end position="56"/>
    </location>
</feature>